<dbReference type="Gene3D" id="3.30.710.10">
    <property type="entry name" value="Potassium Channel Kv1.1, Chain A"/>
    <property type="match status" value="1"/>
</dbReference>
<protein>
    <recommendedName>
        <fullName evidence="4">SKP1-like protein</fullName>
    </recommendedName>
</protein>
<dbReference type="PIRSF" id="PIRSF028729">
    <property type="entry name" value="E3_ubiquit_lig_SCF_Skp"/>
    <property type="match status" value="1"/>
</dbReference>
<dbReference type="GO" id="GO:0009867">
    <property type="term" value="P:jasmonic acid mediated signaling pathway"/>
    <property type="evidence" value="ECO:0007669"/>
    <property type="project" value="UniProtKB-ARBA"/>
</dbReference>
<gene>
    <name evidence="7" type="ORF">BDA96_04G199000</name>
</gene>
<dbReference type="Pfam" id="PF03931">
    <property type="entry name" value="Skp1_POZ"/>
    <property type="match status" value="1"/>
</dbReference>
<evidence type="ECO:0000256" key="2">
    <source>
        <dbReference type="ARBA" id="ARBA00009993"/>
    </source>
</evidence>
<dbReference type="SUPFAM" id="SSF81382">
    <property type="entry name" value="Skp1 dimerisation domain-like"/>
    <property type="match status" value="1"/>
</dbReference>
<dbReference type="InterPro" id="IPR016897">
    <property type="entry name" value="SKP1"/>
</dbReference>
<dbReference type="InterPro" id="IPR036296">
    <property type="entry name" value="SKP1-like_dim_sf"/>
</dbReference>
<dbReference type="OrthoDB" id="2342932at2759"/>
<evidence type="ECO:0000256" key="3">
    <source>
        <dbReference type="ARBA" id="ARBA00022786"/>
    </source>
</evidence>
<dbReference type="EMBL" id="CM027683">
    <property type="protein sequence ID" value="KAG0533508.1"/>
    <property type="molecule type" value="Genomic_DNA"/>
</dbReference>
<proteinExistence type="inferred from homology"/>
<dbReference type="GO" id="GO:0016567">
    <property type="term" value="P:protein ubiquitination"/>
    <property type="evidence" value="ECO:0007669"/>
    <property type="project" value="UniProtKB-UniRule"/>
</dbReference>
<dbReference type="InterPro" id="IPR001232">
    <property type="entry name" value="SKP1-like"/>
</dbReference>
<evidence type="ECO:0000256" key="4">
    <source>
        <dbReference type="PIRNR" id="PIRNR028729"/>
    </source>
</evidence>
<dbReference type="InterPro" id="IPR016073">
    <property type="entry name" value="Skp1_comp_POZ"/>
</dbReference>
<evidence type="ECO:0000259" key="5">
    <source>
        <dbReference type="Pfam" id="PF01466"/>
    </source>
</evidence>
<reference evidence="7" key="1">
    <citation type="journal article" date="2019" name="BMC Genomics">
        <title>A new reference genome for Sorghum bicolor reveals high levels of sequence similarity between sweet and grain genotypes: implications for the genetics of sugar metabolism.</title>
        <authorList>
            <person name="Cooper E.A."/>
            <person name="Brenton Z.W."/>
            <person name="Flinn B.S."/>
            <person name="Jenkins J."/>
            <person name="Shu S."/>
            <person name="Flowers D."/>
            <person name="Luo F."/>
            <person name="Wang Y."/>
            <person name="Xia P."/>
            <person name="Barry K."/>
            <person name="Daum C."/>
            <person name="Lipzen A."/>
            <person name="Yoshinaga Y."/>
            <person name="Schmutz J."/>
            <person name="Saski C."/>
            <person name="Vermerris W."/>
            <person name="Kresovich S."/>
        </authorList>
    </citation>
    <scope>NUCLEOTIDE SEQUENCE</scope>
</reference>
<evidence type="ECO:0000313" key="7">
    <source>
        <dbReference type="EMBL" id="KAG0533508.1"/>
    </source>
</evidence>
<dbReference type="GO" id="GO:0006511">
    <property type="term" value="P:ubiquitin-dependent protein catabolic process"/>
    <property type="evidence" value="ECO:0007669"/>
    <property type="project" value="InterPro"/>
</dbReference>
<evidence type="ECO:0000256" key="1">
    <source>
        <dbReference type="ARBA" id="ARBA00004906"/>
    </source>
</evidence>
<feature type="domain" description="SKP1 component POZ" evidence="6">
    <location>
        <begin position="6"/>
        <end position="72"/>
    </location>
</feature>
<comment type="pathway">
    <text evidence="1 4">Protein modification; protein ubiquitination.</text>
</comment>
<accession>A0A921R5K3</accession>
<evidence type="ECO:0000313" key="8">
    <source>
        <dbReference type="Proteomes" id="UP000807115"/>
    </source>
</evidence>
<sequence>MASEKKVVFLRSSDGEAFEVSEEVISAASVTIKGMIDEESPSRADTAATTTLAIPNVTAATLSRVLHYVNKHFDAAAVVGRPDDYIFCAPGDEHPLARFDDDFVDVDNDTLIDLVHAAEYLHIKKLFDLTCKAVADKLKGRTIDQIRETFGIVNDYTVEEEVEVYRENSWAF</sequence>
<comment type="function">
    <text evidence="4">Involved in ubiquitination and subsequent proteasomal degradation of target proteins. Together with CUL1, RBX1 and a F-box protein, it forms a SCF E3 ubiquitin ligase complex. The functional specificity of this complex depends on the type of F-box protein. In the SCF complex, it serves as an adapter that links the F-box protein to CUL1.</text>
</comment>
<dbReference type="KEGG" id="sbi:8072612"/>
<feature type="domain" description="SKP1 component dimerisation" evidence="5">
    <location>
        <begin position="124"/>
        <end position="171"/>
    </location>
</feature>
<dbReference type="InterPro" id="IPR016072">
    <property type="entry name" value="Skp1_comp_dimer"/>
</dbReference>
<evidence type="ECO:0000259" key="6">
    <source>
        <dbReference type="Pfam" id="PF03931"/>
    </source>
</evidence>
<comment type="similarity">
    <text evidence="2 4">Belongs to the SKP1 family.</text>
</comment>
<dbReference type="AlphaFoldDB" id="A0A921R5K3"/>
<comment type="subunit">
    <text evidence="4">Part of a SCF (SKP1-cullin-F-box) protein ligase complex.</text>
</comment>
<dbReference type="OMA" id="VYRENSW"/>
<dbReference type="InterPro" id="IPR011333">
    <property type="entry name" value="SKP1/BTB/POZ_sf"/>
</dbReference>
<dbReference type="SUPFAM" id="SSF54695">
    <property type="entry name" value="POZ domain"/>
    <property type="match status" value="1"/>
</dbReference>
<keyword evidence="3 4" id="KW-0833">Ubl conjugation pathway</keyword>
<dbReference type="Pfam" id="PF01466">
    <property type="entry name" value="Skp1"/>
    <property type="match status" value="1"/>
</dbReference>
<dbReference type="Gramene" id="EES07017">
    <property type="protein sequence ID" value="EES07017"/>
    <property type="gene ID" value="SORBI_3004G187400"/>
</dbReference>
<name>A0A921R5K3_SORBI</name>
<dbReference type="SMART" id="SM00512">
    <property type="entry name" value="Skp1"/>
    <property type="match status" value="1"/>
</dbReference>
<organism evidence="7 8">
    <name type="scientific">Sorghum bicolor</name>
    <name type="common">Sorghum</name>
    <name type="synonym">Sorghum vulgare</name>
    <dbReference type="NCBI Taxonomy" id="4558"/>
    <lineage>
        <taxon>Eukaryota</taxon>
        <taxon>Viridiplantae</taxon>
        <taxon>Streptophyta</taxon>
        <taxon>Embryophyta</taxon>
        <taxon>Tracheophyta</taxon>
        <taxon>Spermatophyta</taxon>
        <taxon>Magnoliopsida</taxon>
        <taxon>Liliopsida</taxon>
        <taxon>Poales</taxon>
        <taxon>Poaceae</taxon>
        <taxon>PACMAD clade</taxon>
        <taxon>Panicoideae</taxon>
        <taxon>Andropogonodae</taxon>
        <taxon>Andropogoneae</taxon>
        <taxon>Sorghinae</taxon>
        <taxon>Sorghum</taxon>
    </lineage>
</organism>
<dbReference type="Proteomes" id="UP000807115">
    <property type="component" value="Chromosome 4"/>
</dbReference>
<dbReference type="PANTHER" id="PTHR11165">
    <property type="entry name" value="SKP1"/>
    <property type="match status" value="1"/>
</dbReference>
<reference evidence="7" key="2">
    <citation type="submission" date="2020-10" db="EMBL/GenBank/DDBJ databases">
        <authorList>
            <person name="Cooper E.A."/>
            <person name="Brenton Z.W."/>
            <person name="Flinn B.S."/>
            <person name="Jenkins J."/>
            <person name="Shu S."/>
            <person name="Flowers D."/>
            <person name="Luo F."/>
            <person name="Wang Y."/>
            <person name="Xia P."/>
            <person name="Barry K."/>
            <person name="Daum C."/>
            <person name="Lipzen A."/>
            <person name="Yoshinaga Y."/>
            <person name="Schmutz J."/>
            <person name="Saski C."/>
            <person name="Vermerris W."/>
            <person name="Kresovich S."/>
        </authorList>
    </citation>
    <scope>NUCLEOTIDE SEQUENCE</scope>
</reference>
<comment type="caution">
    <text evidence="7">The sequence shown here is derived from an EMBL/GenBank/DDBJ whole genome shotgun (WGS) entry which is preliminary data.</text>
</comment>